<dbReference type="InterPro" id="IPR011016">
    <property type="entry name" value="Znf_RING-CH"/>
</dbReference>
<evidence type="ECO:0000256" key="1">
    <source>
        <dbReference type="ARBA" id="ARBA00022723"/>
    </source>
</evidence>
<feature type="domain" description="RING-CH-type" evidence="5">
    <location>
        <begin position="18"/>
        <end position="79"/>
    </location>
</feature>
<name>A0ABD3I5A3_9MARC</name>
<proteinExistence type="predicted"/>
<organism evidence="6 7">
    <name type="scientific">Riccia sorocarpa</name>
    <dbReference type="NCBI Taxonomy" id="122646"/>
    <lineage>
        <taxon>Eukaryota</taxon>
        <taxon>Viridiplantae</taxon>
        <taxon>Streptophyta</taxon>
        <taxon>Embryophyta</taxon>
        <taxon>Marchantiophyta</taxon>
        <taxon>Marchantiopsida</taxon>
        <taxon>Marchantiidae</taxon>
        <taxon>Marchantiales</taxon>
        <taxon>Ricciaceae</taxon>
        <taxon>Riccia</taxon>
    </lineage>
</organism>
<dbReference type="EMBL" id="JBJQOH010000002">
    <property type="protein sequence ID" value="KAL3698661.1"/>
    <property type="molecule type" value="Genomic_DNA"/>
</dbReference>
<dbReference type="SMART" id="SM00744">
    <property type="entry name" value="RINGv"/>
    <property type="match status" value="1"/>
</dbReference>
<dbReference type="Proteomes" id="UP001633002">
    <property type="component" value="Unassembled WGS sequence"/>
</dbReference>
<dbReference type="PROSITE" id="PS51292">
    <property type="entry name" value="ZF_RING_CH"/>
    <property type="match status" value="1"/>
</dbReference>
<evidence type="ECO:0000256" key="3">
    <source>
        <dbReference type="ARBA" id="ARBA00022833"/>
    </source>
</evidence>
<keyword evidence="3" id="KW-0862">Zinc</keyword>
<keyword evidence="2" id="KW-0863">Zinc-finger</keyword>
<reference evidence="6 7" key="1">
    <citation type="submission" date="2024-09" db="EMBL/GenBank/DDBJ databases">
        <title>Chromosome-scale assembly of Riccia sorocarpa.</title>
        <authorList>
            <person name="Paukszto L."/>
        </authorList>
    </citation>
    <scope>NUCLEOTIDE SEQUENCE [LARGE SCALE GENOMIC DNA]</scope>
    <source>
        <strain evidence="6">LP-2024</strain>
        <tissue evidence="6">Aerial parts of the thallus</tissue>
    </source>
</reference>
<keyword evidence="4" id="KW-0472">Membrane</keyword>
<gene>
    <name evidence="6" type="ORF">R1sor_012737</name>
</gene>
<evidence type="ECO:0000313" key="7">
    <source>
        <dbReference type="Proteomes" id="UP001633002"/>
    </source>
</evidence>
<keyword evidence="4" id="KW-0812">Transmembrane</keyword>
<feature type="transmembrane region" description="Helical" evidence="4">
    <location>
        <begin position="99"/>
        <end position="117"/>
    </location>
</feature>
<accession>A0ABD3I5A3</accession>
<dbReference type="Gene3D" id="3.30.40.10">
    <property type="entry name" value="Zinc/RING finger domain, C3HC4 (zinc finger)"/>
    <property type="match status" value="1"/>
</dbReference>
<evidence type="ECO:0000256" key="4">
    <source>
        <dbReference type="SAM" id="Phobius"/>
    </source>
</evidence>
<keyword evidence="4" id="KW-1133">Transmembrane helix</keyword>
<evidence type="ECO:0000313" key="6">
    <source>
        <dbReference type="EMBL" id="KAL3698661.1"/>
    </source>
</evidence>
<dbReference type="PANTHER" id="PTHR46214:SF16">
    <property type="entry name" value="OS10G0481450 PROTEIN"/>
    <property type="match status" value="1"/>
</dbReference>
<evidence type="ECO:0000256" key="2">
    <source>
        <dbReference type="ARBA" id="ARBA00022771"/>
    </source>
</evidence>
<evidence type="ECO:0000259" key="5">
    <source>
        <dbReference type="PROSITE" id="PS51292"/>
    </source>
</evidence>
<dbReference type="SUPFAM" id="SSF57850">
    <property type="entry name" value="RING/U-box"/>
    <property type="match status" value="1"/>
</dbReference>
<comment type="caution">
    <text evidence="6">The sequence shown here is derived from an EMBL/GenBank/DDBJ whole genome shotgun (WGS) entry which is preliminary data.</text>
</comment>
<dbReference type="AlphaFoldDB" id="A0ABD3I5A3"/>
<sequence>MAGNQVELNPMPDSVGPNDDDAANYCRICAGENPEEPHVELACHCQGQLARVHPACLERWFGSRRTNICDICRHPITNLPDRVLERIARRKRDSQRRTIIAGICSGFLVLFALAFQGNDVDLEFELDAEMFRQKGSPEKISVEV</sequence>
<dbReference type="Pfam" id="PF12906">
    <property type="entry name" value="RINGv"/>
    <property type="match status" value="1"/>
</dbReference>
<dbReference type="InterPro" id="IPR013083">
    <property type="entry name" value="Znf_RING/FYVE/PHD"/>
</dbReference>
<keyword evidence="7" id="KW-1185">Reference proteome</keyword>
<dbReference type="PANTHER" id="PTHR46214">
    <property type="entry name" value="ZINC FINGER, RING-CH-TYPE"/>
    <property type="match status" value="1"/>
</dbReference>
<keyword evidence="1" id="KW-0479">Metal-binding</keyword>
<protein>
    <recommendedName>
        <fullName evidence="5">RING-CH-type domain-containing protein</fullName>
    </recommendedName>
</protein>
<dbReference type="GO" id="GO:0008270">
    <property type="term" value="F:zinc ion binding"/>
    <property type="evidence" value="ECO:0007669"/>
    <property type="project" value="UniProtKB-KW"/>
</dbReference>